<evidence type="ECO:0000256" key="1">
    <source>
        <dbReference type="ARBA" id="ARBA00022884"/>
    </source>
</evidence>
<dbReference type="EMBL" id="DTMM01000181">
    <property type="protein sequence ID" value="HFT93952.1"/>
    <property type="molecule type" value="Genomic_DNA"/>
</dbReference>
<dbReference type="InterPro" id="IPR029063">
    <property type="entry name" value="SAM-dependent_MTases_sf"/>
</dbReference>
<feature type="domain" description="RNA-binding S4" evidence="4">
    <location>
        <begin position="2"/>
        <end position="65"/>
    </location>
</feature>
<dbReference type="GO" id="GO:0032259">
    <property type="term" value="P:methylation"/>
    <property type="evidence" value="ECO:0007669"/>
    <property type="project" value="UniProtKB-KW"/>
</dbReference>
<dbReference type="InterPro" id="IPR002877">
    <property type="entry name" value="RNA_MeTrfase_FtsJ_dom"/>
</dbReference>
<dbReference type="InterPro" id="IPR002942">
    <property type="entry name" value="S4_RNA-bd"/>
</dbReference>
<dbReference type="AlphaFoldDB" id="A0A7C3QVD8"/>
<organism evidence="5">
    <name type="scientific">Leptospirillum ferriphilum</name>
    <dbReference type="NCBI Taxonomy" id="178606"/>
    <lineage>
        <taxon>Bacteria</taxon>
        <taxon>Pseudomonadati</taxon>
        <taxon>Nitrospirota</taxon>
        <taxon>Nitrospiria</taxon>
        <taxon>Nitrospirales</taxon>
        <taxon>Nitrospiraceae</taxon>
        <taxon>Leptospirillum</taxon>
    </lineage>
</organism>
<keyword evidence="5" id="KW-0808">Transferase</keyword>
<dbReference type="SUPFAM" id="SSF55174">
    <property type="entry name" value="Alpha-L RNA-binding motif"/>
    <property type="match status" value="1"/>
</dbReference>
<dbReference type="Pfam" id="PF01479">
    <property type="entry name" value="S4"/>
    <property type="match status" value="1"/>
</dbReference>
<dbReference type="InterPro" id="IPR036986">
    <property type="entry name" value="S4_RNA-bd_sf"/>
</dbReference>
<evidence type="ECO:0000313" key="5">
    <source>
        <dbReference type="EMBL" id="HFT93952.1"/>
    </source>
</evidence>
<dbReference type="Gene3D" id="3.10.290.10">
    <property type="entry name" value="RNA-binding S4 domain"/>
    <property type="match status" value="1"/>
</dbReference>
<evidence type="ECO:0000256" key="2">
    <source>
        <dbReference type="ARBA" id="ARBA00029460"/>
    </source>
</evidence>
<proteinExistence type="inferred from homology"/>
<accession>A0A7C3QVD8</accession>
<keyword evidence="1 3" id="KW-0694">RNA-binding</keyword>
<dbReference type="SUPFAM" id="SSF53335">
    <property type="entry name" value="S-adenosyl-L-methionine-dependent methyltransferases"/>
    <property type="match status" value="1"/>
</dbReference>
<reference evidence="5" key="1">
    <citation type="journal article" date="2020" name="mSystems">
        <title>Genome- and Community-Level Interaction Insights into Carbon Utilization and Element Cycling Functions of Hydrothermarchaeota in Hydrothermal Sediment.</title>
        <authorList>
            <person name="Zhou Z."/>
            <person name="Liu Y."/>
            <person name="Xu W."/>
            <person name="Pan J."/>
            <person name="Luo Z.H."/>
            <person name="Li M."/>
        </authorList>
    </citation>
    <scope>NUCLEOTIDE SEQUENCE [LARGE SCALE GENOMIC DNA]</scope>
    <source>
        <strain evidence="5">SpSt-902</strain>
    </source>
</reference>
<dbReference type="GO" id="GO:0008168">
    <property type="term" value="F:methyltransferase activity"/>
    <property type="evidence" value="ECO:0007669"/>
    <property type="project" value="UniProtKB-KW"/>
</dbReference>
<evidence type="ECO:0000259" key="4">
    <source>
        <dbReference type="SMART" id="SM00363"/>
    </source>
</evidence>
<protein>
    <submittedName>
        <fullName evidence="5">TlyA family RNA methyltransferase</fullName>
    </submittedName>
</protein>
<keyword evidence="5" id="KW-0489">Methyltransferase</keyword>
<comment type="caution">
    <text evidence="5">The sequence shown here is derived from an EMBL/GenBank/DDBJ whole genome shotgun (WGS) entry which is preliminary data.</text>
</comment>
<dbReference type="PIRSF" id="PIRSF005578">
    <property type="entry name" value="TlyA"/>
    <property type="match status" value="1"/>
</dbReference>
<evidence type="ECO:0000256" key="3">
    <source>
        <dbReference type="PROSITE-ProRule" id="PRU00182"/>
    </source>
</evidence>
<dbReference type="GO" id="GO:0003723">
    <property type="term" value="F:RNA binding"/>
    <property type="evidence" value="ECO:0007669"/>
    <property type="project" value="UniProtKB-KW"/>
</dbReference>
<sequence>MKRLDQLVIQKGWASSREKAAELISAGKILVKGIVRVKPAVQANFDDVTILSPDSGNHFVSRGGTKLAGALAYFRLNVSGTTLVDLGSSTGGFTQVLLQEGASAVHAVDVGTSQLDVRLREDPRVIVLEGVNVRWPGNWLPNCRIDGVVADLSFISLSKITETVFCLLRDGGFFLPLFKPQFEAGPRLVGKGGLVRDRSLHRSLLSQYIRQMVDHGAKVRGVVPSSITGRKGNQEYFVLFNIGAVEDVREV</sequence>
<comment type="similarity">
    <text evidence="2">Belongs to the TlyA family.</text>
</comment>
<dbReference type="Gene3D" id="3.40.50.150">
    <property type="entry name" value="Vaccinia Virus protein VP39"/>
    <property type="match status" value="1"/>
</dbReference>
<dbReference type="SMART" id="SM00363">
    <property type="entry name" value="S4"/>
    <property type="match status" value="1"/>
</dbReference>
<gene>
    <name evidence="5" type="ORF">ENX03_08490</name>
</gene>
<name>A0A7C3QVD8_9BACT</name>
<dbReference type="CDD" id="cd00165">
    <property type="entry name" value="S4"/>
    <property type="match status" value="1"/>
</dbReference>
<dbReference type="InterPro" id="IPR004538">
    <property type="entry name" value="Hemolysin_A/TlyA"/>
</dbReference>
<dbReference type="Pfam" id="PF01728">
    <property type="entry name" value="FtsJ"/>
    <property type="match status" value="1"/>
</dbReference>
<dbReference type="PANTHER" id="PTHR32319:SF0">
    <property type="entry name" value="BACTERIAL HEMOLYSIN-LIKE PROTEIN"/>
    <property type="match status" value="1"/>
</dbReference>
<dbReference type="PROSITE" id="PS50889">
    <property type="entry name" value="S4"/>
    <property type="match status" value="1"/>
</dbReference>
<dbReference type="InterPro" id="IPR047048">
    <property type="entry name" value="TlyA"/>
</dbReference>
<dbReference type="PANTHER" id="PTHR32319">
    <property type="entry name" value="BACTERIAL HEMOLYSIN-LIKE PROTEIN"/>
    <property type="match status" value="1"/>
</dbReference>
<dbReference type="NCBIfam" id="TIGR00478">
    <property type="entry name" value="tly"/>
    <property type="match status" value="1"/>
</dbReference>